<feature type="domain" description="Uracil-DNA glycosylase-like" evidence="5">
    <location>
        <begin position="136"/>
        <end position="263"/>
    </location>
</feature>
<feature type="compositionally biased region" description="Pro residues" evidence="4">
    <location>
        <begin position="327"/>
        <end position="336"/>
    </location>
</feature>
<dbReference type="Proteomes" id="UP000279259">
    <property type="component" value="Unassembled WGS sequence"/>
</dbReference>
<evidence type="ECO:0000256" key="3">
    <source>
        <dbReference type="ARBA" id="ARBA00023204"/>
    </source>
</evidence>
<dbReference type="InterPro" id="IPR036895">
    <property type="entry name" value="Uracil-DNA_glycosylase-like_sf"/>
</dbReference>
<keyword evidence="7" id="KW-1185">Reference proteome</keyword>
<feature type="region of interest" description="Disordered" evidence="4">
    <location>
        <begin position="323"/>
        <end position="365"/>
    </location>
</feature>
<organism evidence="6 7">
    <name type="scientific">Saitozyma podzolica</name>
    <dbReference type="NCBI Taxonomy" id="1890683"/>
    <lineage>
        <taxon>Eukaryota</taxon>
        <taxon>Fungi</taxon>
        <taxon>Dikarya</taxon>
        <taxon>Basidiomycota</taxon>
        <taxon>Agaricomycotina</taxon>
        <taxon>Tremellomycetes</taxon>
        <taxon>Tremellales</taxon>
        <taxon>Trimorphomycetaceae</taxon>
        <taxon>Saitozyma</taxon>
    </lineage>
</organism>
<evidence type="ECO:0000256" key="2">
    <source>
        <dbReference type="ARBA" id="ARBA00022801"/>
    </source>
</evidence>
<evidence type="ECO:0000259" key="5">
    <source>
        <dbReference type="Pfam" id="PF03167"/>
    </source>
</evidence>
<evidence type="ECO:0000313" key="7">
    <source>
        <dbReference type="Proteomes" id="UP000279259"/>
    </source>
</evidence>
<dbReference type="GO" id="GO:0006285">
    <property type="term" value="P:base-excision repair, AP site formation"/>
    <property type="evidence" value="ECO:0007669"/>
    <property type="project" value="InterPro"/>
</dbReference>
<sequence length="471" mass="51003">MSEDDPTPSPASKAFAARLAKYAYNPASSSSSRSGSGRASPTVRAVTGPTVHLPASPGASSSRSVPSAMRTPRSRRAKRPVPVDDEDEYDESQLPSDEGPSRRKMVSTKKGQGKKPRPFAGPEVYAHLRPVPDLLGQDLDIVFCGINPGKMSAVRGHHFAHPTNKFWRALHMSELTHRLLSPAEDHLLPGEYNYGLTNLCGRPTSEQSELSTLEMRLNVYPFTLKLMEHRPRLVCFVGKKIWDVYESVAGKTATATATVTASPTGKGTATGTGAITHFDPVTPVTPITPVKLEQAEEVLADLECAPEQGHEDSSPTIVKLEEGIVPGYPPSTPSPSPGRVQPGVQPKPQRRPITPKSTQSAKRTFDWTQPRALRLPLPPSRSARGKATANDVDVEPHSHCYFWVVPSTSGLERTPMSDQIVLFSQLRAFSQQLKSGAIDVDVDVGFRDISLEGLEQTTEQIRIAAASKSSG</sequence>
<dbReference type="GO" id="GO:0008263">
    <property type="term" value="F:pyrimidine-specific mismatch base pair DNA N-glycosylase activity"/>
    <property type="evidence" value="ECO:0007669"/>
    <property type="project" value="TreeGrafter"/>
</dbReference>
<keyword evidence="2" id="KW-0378">Hydrolase</keyword>
<reference evidence="6 7" key="1">
    <citation type="submission" date="2018-11" db="EMBL/GenBank/DDBJ databases">
        <title>Genome sequence of Saitozyma podzolica DSM 27192.</title>
        <authorList>
            <person name="Aliyu H."/>
            <person name="Gorte O."/>
            <person name="Ochsenreither K."/>
        </authorList>
    </citation>
    <scope>NUCLEOTIDE SEQUENCE [LARGE SCALE GENOMIC DNA]</scope>
    <source>
        <strain evidence="6 7">DSM 27192</strain>
    </source>
</reference>
<dbReference type="EMBL" id="RSCD01000001">
    <property type="protein sequence ID" value="RSH95148.1"/>
    <property type="molecule type" value="Genomic_DNA"/>
</dbReference>
<evidence type="ECO:0000313" key="6">
    <source>
        <dbReference type="EMBL" id="RSH95148.1"/>
    </source>
</evidence>
<dbReference type="GO" id="GO:0004844">
    <property type="term" value="F:uracil DNA N-glycosylase activity"/>
    <property type="evidence" value="ECO:0007669"/>
    <property type="project" value="TreeGrafter"/>
</dbReference>
<evidence type="ECO:0000256" key="1">
    <source>
        <dbReference type="ARBA" id="ARBA00022763"/>
    </source>
</evidence>
<dbReference type="STRING" id="1890683.A0A427YVI2"/>
<proteinExistence type="predicted"/>
<evidence type="ECO:0000256" key="4">
    <source>
        <dbReference type="SAM" id="MobiDB-lite"/>
    </source>
</evidence>
<feature type="compositionally biased region" description="Low complexity" evidence="4">
    <location>
        <begin position="54"/>
        <end position="68"/>
    </location>
</feature>
<dbReference type="CDD" id="cd10028">
    <property type="entry name" value="UDG-F2_TDG_MUG"/>
    <property type="match status" value="1"/>
</dbReference>
<accession>A0A427YVI2</accession>
<dbReference type="Pfam" id="PF03167">
    <property type="entry name" value="UDG"/>
    <property type="match status" value="1"/>
</dbReference>
<dbReference type="InterPro" id="IPR015637">
    <property type="entry name" value="MUG/TDG"/>
</dbReference>
<name>A0A427YVI2_9TREE</name>
<protein>
    <recommendedName>
        <fullName evidence="5">Uracil-DNA glycosylase-like domain-containing protein</fullName>
    </recommendedName>
</protein>
<feature type="region of interest" description="Disordered" evidence="4">
    <location>
        <begin position="24"/>
        <end position="122"/>
    </location>
</feature>
<feature type="compositionally biased region" description="Basic residues" evidence="4">
    <location>
        <begin position="102"/>
        <end position="117"/>
    </location>
</feature>
<feature type="compositionally biased region" description="Low complexity" evidence="4">
    <location>
        <begin position="27"/>
        <end position="40"/>
    </location>
</feature>
<dbReference type="PANTHER" id="PTHR12159">
    <property type="entry name" value="G/T AND G/U MISMATCH-SPECIFIC DNA GLYCOSYLASE"/>
    <property type="match status" value="1"/>
</dbReference>
<dbReference type="PANTHER" id="PTHR12159:SF9">
    <property type="entry name" value="G_T MISMATCH-SPECIFIC THYMINE DNA GLYCOSYLASE"/>
    <property type="match status" value="1"/>
</dbReference>
<dbReference type="AlphaFoldDB" id="A0A427YVI2"/>
<dbReference type="InterPro" id="IPR005122">
    <property type="entry name" value="Uracil-DNA_glycosylase-like"/>
</dbReference>
<dbReference type="SUPFAM" id="SSF52141">
    <property type="entry name" value="Uracil-DNA glycosylase-like"/>
    <property type="match status" value="1"/>
</dbReference>
<dbReference type="Gene3D" id="3.40.470.10">
    <property type="entry name" value="Uracil-DNA glycosylase-like domain"/>
    <property type="match status" value="1"/>
</dbReference>
<keyword evidence="3" id="KW-0234">DNA repair</keyword>
<gene>
    <name evidence="6" type="ORF">EHS25_000234</name>
</gene>
<keyword evidence="1" id="KW-0227">DNA damage</keyword>
<comment type="caution">
    <text evidence="6">The sequence shown here is derived from an EMBL/GenBank/DDBJ whole genome shotgun (WGS) entry which is preliminary data.</text>
</comment>
<dbReference type="OrthoDB" id="565731at2759"/>